<feature type="domain" description="NACHT" evidence="4">
    <location>
        <begin position="91"/>
        <end position="236"/>
    </location>
</feature>
<evidence type="ECO:0000256" key="2">
    <source>
        <dbReference type="ARBA" id="ARBA00022737"/>
    </source>
</evidence>
<dbReference type="Pfam" id="PF24883">
    <property type="entry name" value="NPHP3_N"/>
    <property type="match status" value="1"/>
</dbReference>
<dbReference type="SMART" id="SM00320">
    <property type="entry name" value="WD40"/>
    <property type="match status" value="14"/>
</dbReference>
<dbReference type="EMBL" id="NBII01000012">
    <property type="protein sequence ID" value="PAV14591.1"/>
    <property type="molecule type" value="Genomic_DNA"/>
</dbReference>
<dbReference type="InterPro" id="IPR020472">
    <property type="entry name" value="WD40_PAC1"/>
</dbReference>
<dbReference type="PROSITE" id="PS50837">
    <property type="entry name" value="NACHT"/>
    <property type="match status" value="1"/>
</dbReference>
<evidence type="ECO:0000259" key="4">
    <source>
        <dbReference type="PROSITE" id="PS50837"/>
    </source>
</evidence>
<organism evidence="5 6">
    <name type="scientific">Pyrrhoderma noxium</name>
    <dbReference type="NCBI Taxonomy" id="2282107"/>
    <lineage>
        <taxon>Eukaryota</taxon>
        <taxon>Fungi</taxon>
        <taxon>Dikarya</taxon>
        <taxon>Basidiomycota</taxon>
        <taxon>Agaricomycotina</taxon>
        <taxon>Agaricomycetes</taxon>
        <taxon>Hymenochaetales</taxon>
        <taxon>Hymenochaetaceae</taxon>
        <taxon>Pyrrhoderma</taxon>
    </lineage>
</organism>
<dbReference type="InterPro" id="IPR027417">
    <property type="entry name" value="P-loop_NTPase"/>
</dbReference>
<dbReference type="SUPFAM" id="SSF50978">
    <property type="entry name" value="WD40 repeat-like"/>
    <property type="match status" value="1"/>
</dbReference>
<evidence type="ECO:0000256" key="3">
    <source>
        <dbReference type="PROSITE-ProRule" id="PRU00221"/>
    </source>
</evidence>
<sequence>MPFNQSGSNPSATFGIYNDVAGDQINIQGFRNEINIFNQHLNVHKALTSELKSRLNPSSFAGDNRLQCLENTRKQTLQSIDEWVNTEGYPNVLLLIGAAGTGKSTIATTIAGTYQEVGQLGCQLFFLRGRSDLGNVIQTIGYSLAMYKRCIAKSLAEKLRSSGDIGPSDLKTKFEILLRYPLSAIATKVDSPVLIVLDALDECGSPELRHSLLDVLLDSLPTLPDNFRILITSRPDEEILPFISSPSFKIITLDQHSDESKLNVYTYIKYQFDQMRSSGVLKVPDDWKWDKSIQTLADSADGLFIWASTAVRFVSEKKLYRYSCFRNLVFNANPLKLDELYSTVLVHAMEWSEEEKEIFRNIFSLIFFAKCPLSDREINGFLGVDMDVTSNVLSYFRSVVRYEQGQPITIYHTSFHDYLISCEGRPWHIEPKVQKAYIASKCLERMGDLLKYNICNIQSSYALNTDVPDIDNLVIRCIPPFLKYICCYWAHHLRDVPYSRELCYQLRSFVYNQLLFWFEVLSLTNTFNERIGPALLFAIEWVGNNDPELSSFLRDAYRQASTYSEPISKSVLQIYTSLLPLTKEDSPMSIHYSKYANEAFRVEYIGKKRRNDCLKTIQVEREYKYVPIKFLLFSPDGTRILSNSRRDVYIWDATSGELITGPLTGADESRVLSAAYSLDGRYIIVVCRNGITRKWDLLTSSLVWERVMGERQEDLNWVVSAAFSPDRKLVVFGNNQGTILVWDIDTGEQDGEPLKGHTGYVSCLSFSSDGKYLASGSKDTTIMIWDMDRREARTGPLRGHTRRVTAVDFSPSGNNVVSGSSGESIFVWDVNLGKELREIECENKVYSVTYSPDGFFILAGGERWMSMWNVADDTTAPKVFEVDRDICQVAFSPDGGRLVSGSHWYKGKYGKFFEIAIQIWDASWGVKETTTTFEEQQDIWSIALSPGGKFIASASWEDKSIYLWNMLSGELDKKLKLRSRINSISFSPINEQLIAFGSWDGTAQLWDVTNDKSVKIVNHMSRVSSVVFSPPDGKHIASGSWDKTIRIWDIEHRKLAVGPLTGHDNLVTSIAYSRDGTRLVSGSADETVRIWNSETGQLLSTLNGHSDWVNSVAYSFDGSRIVSGSSDKTIIVWDTQTGQIICGPISGHESGVSPVCFFPDGKRILSGSWDSTACAWDAITGQYLFPSFIGHTRSVDSVCFFPDERCFATGSYDGTIRIWTVDTIPNDTVWKLRNDNWVVDKNGKLMMWIPTNLRRYLCGYRNINFQLLTNTFNEHVGPALLFAIEWVGNNDPELSSFLRDAHLQATIYSEPISKSVNQWWGP</sequence>
<comment type="caution">
    <text evidence="5">The sequence shown here is derived from an EMBL/GenBank/DDBJ whole genome shotgun (WGS) entry which is preliminary data.</text>
</comment>
<gene>
    <name evidence="5" type="ORF">PNOK_0966900</name>
</gene>
<dbReference type="PROSITE" id="PS00678">
    <property type="entry name" value="WD_REPEATS_1"/>
    <property type="match status" value="4"/>
</dbReference>
<dbReference type="Gene3D" id="2.130.10.10">
    <property type="entry name" value="YVTN repeat-like/Quinoprotein amine dehydrogenase"/>
    <property type="match status" value="5"/>
</dbReference>
<keyword evidence="6" id="KW-1185">Reference proteome</keyword>
<keyword evidence="5" id="KW-0675">Receptor</keyword>
<evidence type="ECO:0000256" key="1">
    <source>
        <dbReference type="ARBA" id="ARBA00022574"/>
    </source>
</evidence>
<dbReference type="InParanoid" id="A0A286U4Q8"/>
<keyword evidence="1 3" id="KW-0853">WD repeat</keyword>
<keyword evidence="2" id="KW-0677">Repeat</keyword>
<feature type="repeat" description="WD" evidence="3">
    <location>
        <begin position="1016"/>
        <end position="1051"/>
    </location>
</feature>
<accession>A0A286U4Q8</accession>
<dbReference type="PROSITE" id="PS50082">
    <property type="entry name" value="WD_REPEATS_2"/>
    <property type="match status" value="9"/>
</dbReference>
<dbReference type="PRINTS" id="PR00320">
    <property type="entry name" value="GPROTEINBRPT"/>
</dbReference>
<evidence type="ECO:0000313" key="5">
    <source>
        <dbReference type="EMBL" id="PAV14591.1"/>
    </source>
</evidence>
<dbReference type="InterPro" id="IPR015943">
    <property type="entry name" value="WD40/YVTN_repeat-like_dom_sf"/>
</dbReference>
<feature type="repeat" description="WD" evidence="3">
    <location>
        <begin position="754"/>
        <end position="795"/>
    </location>
</feature>
<dbReference type="PANTHER" id="PTHR19848:SF8">
    <property type="entry name" value="F-BOX AND WD REPEAT DOMAIN CONTAINING 7"/>
    <property type="match status" value="1"/>
</dbReference>
<feature type="repeat" description="WD" evidence="3">
    <location>
        <begin position="1102"/>
        <end position="1143"/>
    </location>
</feature>
<reference evidence="5 6" key="1">
    <citation type="journal article" date="2017" name="Mol. Ecol.">
        <title>Comparative and population genomic landscape of Phellinus noxius: A hypervariable fungus causing root rot in trees.</title>
        <authorList>
            <person name="Chung C.L."/>
            <person name="Lee T.J."/>
            <person name="Akiba M."/>
            <person name="Lee H.H."/>
            <person name="Kuo T.H."/>
            <person name="Liu D."/>
            <person name="Ke H.M."/>
            <person name="Yokoi T."/>
            <person name="Roa M.B."/>
            <person name="Lu M.J."/>
            <person name="Chang Y.Y."/>
            <person name="Ann P.J."/>
            <person name="Tsai J.N."/>
            <person name="Chen C.Y."/>
            <person name="Tzean S.S."/>
            <person name="Ota Y."/>
            <person name="Hattori T."/>
            <person name="Sahashi N."/>
            <person name="Liou R.F."/>
            <person name="Kikuchi T."/>
            <person name="Tsai I.J."/>
        </authorList>
    </citation>
    <scope>NUCLEOTIDE SEQUENCE [LARGE SCALE GENOMIC DNA]</scope>
    <source>
        <strain evidence="5 6">FFPRI411160</strain>
    </source>
</reference>
<dbReference type="PANTHER" id="PTHR19848">
    <property type="entry name" value="WD40 REPEAT PROTEIN"/>
    <property type="match status" value="1"/>
</dbReference>
<evidence type="ECO:0000313" key="6">
    <source>
        <dbReference type="Proteomes" id="UP000217199"/>
    </source>
</evidence>
<dbReference type="Pfam" id="PF00400">
    <property type="entry name" value="WD40"/>
    <property type="match status" value="11"/>
</dbReference>
<dbReference type="PROSITE" id="PS50294">
    <property type="entry name" value="WD_REPEATS_REGION"/>
    <property type="match status" value="7"/>
</dbReference>
<feature type="repeat" description="WD" evidence="3">
    <location>
        <begin position="1145"/>
        <end position="1186"/>
    </location>
</feature>
<dbReference type="InterPro" id="IPR056884">
    <property type="entry name" value="NPHP3-like_N"/>
</dbReference>
<dbReference type="STRING" id="2282107.A0A286U4Q8"/>
<dbReference type="InterPro" id="IPR036322">
    <property type="entry name" value="WD40_repeat_dom_sf"/>
</dbReference>
<dbReference type="Gene3D" id="3.40.50.300">
    <property type="entry name" value="P-loop containing nucleotide triphosphate hydrolases"/>
    <property type="match status" value="1"/>
</dbReference>
<feature type="repeat" description="WD" evidence="3">
    <location>
        <begin position="1188"/>
        <end position="1223"/>
    </location>
</feature>
<dbReference type="CDD" id="cd00200">
    <property type="entry name" value="WD40"/>
    <property type="match status" value="2"/>
</dbReference>
<dbReference type="InterPro" id="IPR007111">
    <property type="entry name" value="NACHT_NTPase"/>
</dbReference>
<feature type="repeat" description="WD" evidence="3">
    <location>
        <begin position="797"/>
        <end position="838"/>
    </location>
</feature>
<feature type="repeat" description="WD" evidence="3">
    <location>
        <begin position="981"/>
        <end position="1016"/>
    </location>
</feature>
<protein>
    <submittedName>
        <fullName evidence="5">Nucleotide-binding-oligomerization-domain like receptor</fullName>
    </submittedName>
</protein>
<name>A0A286U4Q8_9AGAM</name>
<dbReference type="InterPro" id="IPR011047">
    <property type="entry name" value="Quinoprotein_ADH-like_sf"/>
</dbReference>
<feature type="repeat" description="WD" evidence="3">
    <location>
        <begin position="1060"/>
        <end position="1101"/>
    </location>
</feature>
<dbReference type="SUPFAM" id="SSF52540">
    <property type="entry name" value="P-loop containing nucleoside triphosphate hydrolases"/>
    <property type="match status" value="1"/>
</dbReference>
<dbReference type="SUPFAM" id="SSF50998">
    <property type="entry name" value="Quinoprotein alcohol dehydrogenase-like"/>
    <property type="match status" value="1"/>
</dbReference>
<dbReference type="InterPro" id="IPR001680">
    <property type="entry name" value="WD40_rpt"/>
</dbReference>
<dbReference type="InterPro" id="IPR019775">
    <property type="entry name" value="WD40_repeat_CS"/>
</dbReference>
<proteinExistence type="predicted"/>
<dbReference type="Proteomes" id="UP000217199">
    <property type="component" value="Unassembled WGS sequence"/>
</dbReference>
<feature type="repeat" description="WD" evidence="3">
    <location>
        <begin position="718"/>
        <end position="752"/>
    </location>
</feature>